<gene>
    <name evidence="5" type="ORF">Cvel_7771</name>
</gene>
<dbReference type="PANTHER" id="PTHR10340">
    <property type="entry name" value="SPHINGOMYELIN PHOSPHODIESTERASE"/>
    <property type="match status" value="1"/>
</dbReference>
<evidence type="ECO:0000256" key="2">
    <source>
        <dbReference type="ARBA" id="ARBA00023180"/>
    </source>
</evidence>
<feature type="domain" description="Calcineurin-like phosphoesterase" evidence="4">
    <location>
        <begin position="69"/>
        <end position="305"/>
    </location>
</feature>
<evidence type="ECO:0000256" key="3">
    <source>
        <dbReference type="SAM" id="MobiDB-lite"/>
    </source>
</evidence>
<dbReference type="Pfam" id="PF00149">
    <property type="entry name" value="Metallophos"/>
    <property type="match status" value="1"/>
</dbReference>
<sequence>MSSISGVMNGRIVPRGPEPAGEDADDDEKIFLSANFLRGASVRKLSNLLSAASEVAPSTTGGSDLRDGQKPDVRFLISTGDLVAHNLEAATKNATLVRLARFAIVRDVSKQIRAALEVGGRPQIPFVQVIGNNDLDGDYAIPFTEEEREWYLELYNAMKGFSIPEDDEEIKKDFLKGGYYSQRVVEASGDQGGEGVLPGSQRSGLRVISLNTNYWSTTAWKKKQMEPPEDPEDQFEWLEGTLRRAQEAGESVIIAGHVPPGFNAVFKIGVDFEVQFLPKYQKRLTDILKKFKEIVVAGIFGHYHRDSLRIILETEGTPNSKALIPIILGGSLTPQSGNNPTWRLFSYSPSAVTFQNAFQFFSDLFSFGILGSYNPPDTQDVTTLDRSANEEPQTEDNDDLGPSKMGPSWELEYEFRRTYETPDMSAASVQKAIEMALSQSSHYRTFVDREEAQPSSPDFLKACMLTSLSLETMTECVKNALPDPSLADTPNRAVAGRRQKKKTFPATTRRVFPVATAKSVNKSKRSWKVSQKTPQTVY</sequence>
<feature type="region of interest" description="Disordered" evidence="3">
    <location>
        <begin position="1"/>
        <end position="25"/>
    </location>
</feature>
<evidence type="ECO:0000259" key="4">
    <source>
        <dbReference type="Pfam" id="PF00149"/>
    </source>
</evidence>
<keyword evidence="2" id="KW-0325">Glycoprotein</keyword>
<dbReference type="AlphaFoldDB" id="A0A0G4HPA3"/>
<accession>A0A0G4HPA3</accession>
<name>A0A0G4HPA3_9ALVE</name>
<dbReference type="EMBL" id="CDMZ01003372">
    <property type="protein sequence ID" value="CEM46114.1"/>
    <property type="molecule type" value="Genomic_DNA"/>
</dbReference>
<dbReference type="InterPro" id="IPR029052">
    <property type="entry name" value="Metallo-depent_PP-like"/>
</dbReference>
<reference evidence="5" key="1">
    <citation type="submission" date="2014-11" db="EMBL/GenBank/DDBJ databases">
        <authorList>
            <person name="Otto D Thomas"/>
            <person name="Naeem Raeece"/>
        </authorList>
    </citation>
    <scope>NUCLEOTIDE SEQUENCE</scope>
</reference>
<evidence type="ECO:0000313" key="5">
    <source>
        <dbReference type="EMBL" id="CEM46114.1"/>
    </source>
</evidence>
<proteinExistence type="predicted"/>
<dbReference type="SUPFAM" id="SSF56300">
    <property type="entry name" value="Metallo-dependent phosphatases"/>
    <property type="match status" value="1"/>
</dbReference>
<organism evidence="5">
    <name type="scientific">Chromera velia CCMP2878</name>
    <dbReference type="NCBI Taxonomy" id="1169474"/>
    <lineage>
        <taxon>Eukaryota</taxon>
        <taxon>Sar</taxon>
        <taxon>Alveolata</taxon>
        <taxon>Colpodellida</taxon>
        <taxon>Chromeraceae</taxon>
        <taxon>Chromera</taxon>
    </lineage>
</organism>
<dbReference type="PhylomeDB" id="A0A0G4HPA3"/>
<dbReference type="Gene3D" id="3.60.21.10">
    <property type="match status" value="1"/>
</dbReference>
<dbReference type="InterPro" id="IPR004843">
    <property type="entry name" value="Calcineurin-like_PHP"/>
</dbReference>
<dbReference type="PANTHER" id="PTHR10340:SF57">
    <property type="entry name" value="METALLOPHOS DOMAIN-CONTAINING PROTEIN"/>
    <property type="match status" value="1"/>
</dbReference>
<protein>
    <recommendedName>
        <fullName evidence="4">Calcineurin-like phosphoesterase domain-containing protein</fullName>
    </recommendedName>
</protein>
<keyword evidence="1" id="KW-0378">Hydrolase</keyword>
<dbReference type="VEuPathDB" id="CryptoDB:Cvel_7771"/>
<feature type="region of interest" description="Disordered" evidence="3">
    <location>
        <begin position="378"/>
        <end position="407"/>
    </location>
</feature>
<evidence type="ECO:0000256" key="1">
    <source>
        <dbReference type="ARBA" id="ARBA00022801"/>
    </source>
</evidence>
<dbReference type="GO" id="GO:0016787">
    <property type="term" value="F:hydrolase activity"/>
    <property type="evidence" value="ECO:0007669"/>
    <property type="project" value="UniProtKB-KW"/>
</dbReference>